<dbReference type="InterPro" id="IPR041698">
    <property type="entry name" value="Methyltransf_25"/>
</dbReference>
<dbReference type="GO" id="GO:0032259">
    <property type="term" value="P:methylation"/>
    <property type="evidence" value="ECO:0007669"/>
    <property type="project" value="UniProtKB-KW"/>
</dbReference>
<dbReference type="Pfam" id="PF13649">
    <property type="entry name" value="Methyltransf_25"/>
    <property type="match status" value="1"/>
</dbReference>
<dbReference type="CDD" id="cd02440">
    <property type="entry name" value="AdoMet_MTases"/>
    <property type="match status" value="1"/>
</dbReference>
<keyword evidence="1 4" id="KW-0489">Methyltransferase</keyword>
<reference evidence="4 5" key="1">
    <citation type="submission" date="2017-09" db="EMBL/GenBank/DDBJ databases">
        <title>Sphingomonas ginsenosidimutans KACC 14949, whole genome shotgun sequence.</title>
        <authorList>
            <person name="Feng G."/>
            <person name="Zhu H."/>
        </authorList>
    </citation>
    <scope>NUCLEOTIDE SEQUENCE [LARGE SCALE GENOMIC DNA]</scope>
    <source>
        <strain evidence="4 5">KACC 14949</strain>
    </source>
</reference>
<dbReference type="GO" id="GO:0008168">
    <property type="term" value="F:methyltransferase activity"/>
    <property type="evidence" value="ECO:0007669"/>
    <property type="project" value="UniProtKB-KW"/>
</dbReference>
<name>A0A2A4HXN2_9SPHN</name>
<dbReference type="InterPro" id="IPR029063">
    <property type="entry name" value="SAM-dependent_MTases_sf"/>
</dbReference>
<dbReference type="AlphaFoldDB" id="A0A2A4HXN2"/>
<comment type="caution">
    <text evidence="4">The sequence shown here is derived from an EMBL/GenBank/DDBJ whole genome shotgun (WGS) entry which is preliminary data.</text>
</comment>
<accession>A0A2A4HXN2</accession>
<evidence type="ECO:0000256" key="2">
    <source>
        <dbReference type="ARBA" id="ARBA00022679"/>
    </source>
</evidence>
<evidence type="ECO:0000313" key="4">
    <source>
        <dbReference type="EMBL" id="PCG08438.1"/>
    </source>
</evidence>
<organism evidence="4 5">
    <name type="scientific">Sphingomonas ginsenosidimutans</name>
    <dbReference type="NCBI Taxonomy" id="862134"/>
    <lineage>
        <taxon>Bacteria</taxon>
        <taxon>Pseudomonadati</taxon>
        <taxon>Pseudomonadota</taxon>
        <taxon>Alphaproteobacteria</taxon>
        <taxon>Sphingomonadales</taxon>
        <taxon>Sphingomonadaceae</taxon>
        <taxon>Sphingomonas</taxon>
    </lineage>
</organism>
<keyword evidence="2 4" id="KW-0808">Transferase</keyword>
<dbReference type="PANTHER" id="PTHR43861:SF1">
    <property type="entry name" value="TRANS-ACONITATE 2-METHYLTRANSFERASE"/>
    <property type="match status" value="1"/>
</dbReference>
<keyword evidence="5" id="KW-1185">Reference proteome</keyword>
<evidence type="ECO:0000313" key="5">
    <source>
        <dbReference type="Proteomes" id="UP000218784"/>
    </source>
</evidence>
<evidence type="ECO:0000259" key="3">
    <source>
        <dbReference type="Pfam" id="PF13649"/>
    </source>
</evidence>
<dbReference type="EMBL" id="NWVD01000006">
    <property type="protein sequence ID" value="PCG08438.1"/>
    <property type="molecule type" value="Genomic_DNA"/>
</dbReference>
<dbReference type="Proteomes" id="UP000218784">
    <property type="component" value="Unassembled WGS sequence"/>
</dbReference>
<sequence length="291" mass="31657">MARITSVHKDRRWSGKVNKEPVWNARRGHAWADLQPLLDRLFLPFGEIIIDATLTDRIRDVLDIGCGTGATTLAFARRRGAGRCTGIDVSLPLLNVARRRAEAEGLANAQFLEGDAQRHHFAPHTFDAVISRFGVMFFDDPTSAFANIRGAIRPAGTLTGVVWRSRSENPFMMAGELAAAPLLGWTAPADSDAPGQFAFADAARVENILRDAGWDAIDISPIDVPCRLPAGDLSTYVRRMGRVGMTLPDLEEGLRATVEVALDEAFAGFVTDGAASFDCACWLVRARNPPD</sequence>
<dbReference type="SUPFAM" id="SSF53335">
    <property type="entry name" value="S-adenosyl-L-methionine-dependent methyltransferases"/>
    <property type="match status" value="1"/>
</dbReference>
<proteinExistence type="predicted"/>
<gene>
    <name evidence="4" type="ORF">COA17_13520</name>
</gene>
<protein>
    <submittedName>
        <fullName evidence="4">SAM-dependent methyltransferase</fullName>
    </submittedName>
</protein>
<dbReference type="PANTHER" id="PTHR43861">
    <property type="entry name" value="TRANS-ACONITATE 2-METHYLTRANSFERASE-RELATED"/>
    <property type="match status" value="1"/>
</dbReference>
<evidence type="ECO:0000256" key="1">
    <source>
        <dbReference type="ARBA" id="ARBA00022603"/>
    </source>
</evidence>
<feature type="domain" description="Methyltransferase" evidence="3">
    <location>
        <begin position="61"/>
        <end position="156"/>
    </location>
</feature>
<dbReference type="Gene3D" id="3.40.50.150">
    <property type="entry name" value="Vaccinia Virus protein VP39"/>
    <property type="match status" value="1"/>
</dbReference>